<feature type="domain" description="Amidohydrolase-related" evidence="1">
    <location>
        <begin position="52"/>
        <end position="389"/>
    </location>
</feature>
<name>A0A1M5XWF5_9FIRM</name>
<dbReference type="GO" id="GO:0016810">
    <property type="term" value="F:hydrolase activity, acting on carbon-nitrogen (but not peptide) bonds"/>
    <property type="evidence" value="ECO:0007669"/>
    <property type="project" value="InterPro"/>
</dbReference>
<dbReference type="Gene3D" id="2.30.40.10">
    <property type="entry name" value="Urease, subunit C, domain 1"/>
    <property type="match status" value="2"/>
</dbReference>
<protein>
    <submittedName>
        <fullName evidence="2">Amidohydrolase family protein</fullName>
    </submittedName>
</protein>
<dbReference type="Pfam" id="PF01979">
    <property type="entry name" value="Amidohydro_1"/>
    <property type="match status" value="1"/>
</dbReference>
<keyword evidence="3" id="KW-1185">Reference proteome</keyword>
<sequence>MIILKNAFLIDGLRREPAAGADVVIGGKHILQVGRGLPVHRDDAVIDLHGLTLMPGLADAHLHLGGPFRFDEPPLLGGEATDWYADKRKLLLDYGITNVRSGGDFEADMLRLRGMTDAGNLDGPRIWTCGRAFQPVGGHPAYTVWQSAADILEKAVASPASPMDAAAEVRRQVAAGVNHIKCFLADDNYMAPGHKAPRLDPAILRAVMAEAHRCGRRTMVHCQDPGFALEALNAGADSVEHLACSGHEGKALPGGLIGSFLKRNAFCVPTMSAAFYYGYSPDAQAGLSGLVKTLFDNGVNIAAGTDAGTPNIPFGESVHKEMELFVEAGIPPMDAIISATCQGAAVVGSDAFGTVLPEKLADLVAVEGNPLDDITCTRNIRLVMKEGRILRRAI</sequence>
<dbReference type="AlphaFoldDB" id="A0A1M5XWF5"/>
<dbReference type="OrthoDB" id="9802793at2"/>
<evidence type="ECO:0000313" key="2">
    <source>
        <dbReference type="EMBL" id="SHI03573.1"/>
    </source>
</evidence>
<dbReference type="Gene3D" id="3.20.20.140">
    <property type="entry name" value="Metal-dependent hydrolases"/>
    <property type="match status" value="1"/>
</dbReference>
<dbReference type="SUPFAM" id="SSF51338">
    <property type="entry name" value="Composite domain of metallo-dependent hydrolases"/>
    <property type="match status" value="1"/>
</dbReference>
<dbReference type="PANTHER" id="PTHR43135">
    <property type="entry name" value="ALPHA-D-RIBOSE 1-METHYLPHOSPHONATE 5-TRIPHOSPHATE DIPHOSPHATASE"/>
    <property type="match status" value="1"/>
</dbReference>
<keyword evidence="2" id="KW-0378">Hydrolase</keyword>
<dbReference type="InterPro" id="IPR011059">
    <property type="entry name" value="Metal-dep_hydrolase_composite"/>
</dbReference>
<dbReference type="InterPro" id="IPR006680">
    <property type="entry name" value="Amidohydro-rel"/>
</dbReference>
<organism evidence="2 3">
    <name type="scientific">Sporobacter termitidis DSM 10068</name>
    <dbReference type="NCBI Taxonomy" id="1123282"/>
    <lineage>
        <taxon>Bacteria</taxon>
        <taxon>Bacillati</taxon>
        <taxon>Bacillota</taxon>
        <taxon>Clostridia</taxon>
        <taxon>Eubacteriales</taxon>
        <taxon>Oscillospiraceae</taxon>
        <taxon>Sporobacter</taxon>
    </lineage>
</organism>
<dbReference type="EMBL" id="FQXV01000006">
    <property type="protein sequence ID" value="SHI03573.1"/>
    <property type="molecule type" value="Genomic_DNA"/>
</dbReference>
<reference evidence="2 3" key="1">
    <citation type="submission" date="2016-11" db="EMBL/GenBank/DDBJ databases">
        <authorList>
            <person name="Jaros S."/>
            <person name="Januszkiewicz K."/>
            <person name="Wedrychowicz H."/>
        </authorList>
    </citation>
    <scope>NUCLEOTIDE SEQUENCE [LARGE SCALE GENOMIC DNA]</scope>
    <source>
        <strain evidence="2 3">DSM 10068</strain>
    </source>
</reference>
<dbReference type="InterPro" id="IPR051781">
    <property type="entry name" value="Metallo-dep_Hydrolase"/>
</dbReference>
<dbReference type="STRING" id="1123282.SAMN02745823_02058"/>
<dbReference type="SUPFAM" id="SSF51556">
    <property type="entry name" value="Metallo-dependent hydrolases"/>
    <property type="match status" value="1"/>
</dbReference>
<proteinExistence type="predicted"/>
<dbReference type="Proteomes" id="UP000183995">
    <property type="component" value="Unassembled WGS sequence"/>
</dbReference>
<dbReference type="PANTHER" id="PTHR43135:SF3">
    <property type="entry name" value="ALPHA-D-RIBOSE 1-METHYLPHOSPHONATE 5-TRIPHOSPHATE DIPHOSPHATASE"/>
    <property type="match status" value="1"/>
</dbReference>
<evidence type="ECO:0000313" key="3">
    <source>
        <dbReference type="Proteomes" id="UP000183995"/>
    </source>
</evidence>
<evidence type="ECO:0000259" key="1">
    <source>
        <dbReference type="Pfam" id="PF01979"/>
    </source>
</evidence>
<accession>A0A1M5XWF5</accession>
<gene>
    <name evidence="2" type="ORF">SAMN02745823_02058</name>
</gene>
<dbReference type="InterPro" id="IPR032466">
    <property type="entry name" value="Metal_Hydrolase"/>
</dbReference>
<dbReference type="RefSeq" id="WP_073078510.1">
    <property type="nucleotide sequence ID" value="NZ_FQXV01000006.1"/>
</dbReference>